<name>A0AAD6WSH1_9AGAR</name>
<sequence>MVAVAAVNRVPFEIWLQITDLMGPTYSNSLYGVNRTWFEIVMNARYREVLSRLPLMKDPGIAKRVRTLSISGLALQKSLLSTIIGQKVKFPMDRQTLSILNRRIQALDVTGVLNSQVRLLAEIVSTLNAFGPGELIHAALQAVILEVAWPAFGSKLRNYMFRCGQNDSARCCPPKYTWNVVEELHLELLPASSGTRAISAFPDHVSSFVTRLNPHLAALTIQSLVEPRLLSLQVFLDHASGVLSGLESFLRPLITEAAPPHPFPVSCRPISSAERVLPSLAMARARIPALETLLNFGMPHPALATTLLRELHELYTDLATLTSLLADRNSGDALQRLTISVLTLTARHIDTLARNAPHIRALGIIFMHLSLFPDGAPAAEHLCRANFKTEIGERTYPEWKLQDISIWHKSRSVDTSRWDLVSPFPACIPSITAFFGDPVPQHKTSESNVVPRMLAALVQG</sequence>
<dbReference type="AlphaFoldDB" id="A0AAD6WSH1"/>
<evidence type="ECO:0000313" key="1">
    <source>
        <dbReference type="EMBL" id="KAJ7021906.1"/>
    </source>
</evidence>
<dbReference type="EMBL" id="JARJCM010000221">
    <property type="protein sequence ID" value="KAJ7021906.1"/>
    <property type="molecule type" value="Genomic_DNA"/>
</dbReference>
<gene>
    <name evidence="1" type="ORF">C8F04DRAFT_1139725</name>
</gene>
<evidence type="ECO:0000313" key="2">
    <source>
        <dbReference type="Proteomes" id="UP001218188"/>
    </source>
</evidence>
<protein>
    <submittedName>
        <fullName evidence="1">Uncharacterized protein</fullName>
    </submittedName>
</protein>
<comment type="caution">
    <text evidence="1">The sequence shown here is derived from an EMBL/GenBank/DDBJ whole genome shotgun (WGS) entry which is preliminary data.</text>
</comment>
<accession>A0AAD6WSH1</accession>
<keyword evidence="2" id="KW-1185">Reference proteome</keyword>
<proteinExistence type="predicted"/>
<organism evidence="1 2">
    <name type="scientific">Mycena alexandri</name>
    <dbReference type="NCBI Taxonomy" id="1745969"/>
    <lineage>
        <taxon>Eukaryota</taxon>
        <taxon>Fungi</taxon>
        <taxon>Dikarya</taxon>
        <taxon>Basidiomycota</taxon>
        <taxon>Agaricomycotina</taxon>
        <taxon>Agaricomycetes</taxon>
        <taxon>Agaricomycetidae</taxon>
        <taxon>Agaricales</taxon>
        <taxon>Marasmiineae</taxon>
        <taxon>Mycenaceae</taxon>
        <taxon>Mycena</taxon>
    </lineage>
</organism>
<dbReference type="Proteomes" id="UP001218188">
    <property type="component" value="Unassembled WGS sequence"/>
</dbReference>
<reference evidence="1" key="1">
    <citation type="submission" date="2023-03" db="EMBL/GenBank/DDBJ databases">
        <title>Massive genome expansion in bonnet fungi (Mycena s.s.) driven by repeated elements and novel gene families across ecological guilds.</title>
        <authorList>
            <consortium name="Lawrence Berkeley National Laboratory"/>
            <person name="Harder C.B."/>
            <person name="Miyauchi S."/>
            <person name="Viragh M."/>
            <person name="Kuo A."/>
            <person name="Thoen E."/>
            <person name="Andreopoulos B."/>
            <person name="Lu D."/>
            <person name="Skrede I."/>
            <person name="Drula E."/>
            <person name="Henrissat B."/>
            <person name="Morin E."/>
            <person name="Kohler A."/>
            <person name="Barry K."/>
            <person name="LaButti K."/>
            <person name="Morin E."/>
            <person name="Salamov A."/>
            <person name="Lipzen A."/>
            <person name="Mereny Z."/>
            <person name="Hegedus B."/>
            <person name="Baldrian P."/>
            <person name="Stursova M."/>
            <person name="Weitz H."/>
            <person name="Taylor A."/>
            <person name="Grigoriev I.V."/>
            <person name="Nagy L.G."/>
            <person name="Martin F."/>
            <person name="Kauserud H."/>
        </authorList>
    </citation>
    <scope>NUCLEOTIDE SEQUENCE</scope>
    <source>
        <strain evidence="1">CBHHK200</strain>
    </source>
</reference>